<evidence type="ECO:0000256" key="1">
    <source>
        <dbReference type="ARBA" id="ARBA00009005"/>
    </source>
</evidence>
<dbReference type="Proteomes" id="UP001642464">
    <property type="component" value="Unassembled WGS sequence"/>
</dbReference>
<keyword evidence="4" id="KW-1185">Reference proteome</keyword>
<dbReference type="Gene3D" id="3.40.50.1460">
    <property type="match status" value="1"/>
</dbReference>
<sequence>MRITCLHGVGGQSSNRAWQHQWKESVRRSLRRAGREADVEFEFLAYDHIFDDYQIRFQDTLVAVQRLLSSGATQLWRRVSGQEGIFDGINQTALKADPPDVILAHSLGSLVGYDLLTHPDGEGLFDGVFVSLGAQIGNPFVVGNFLAGRIEPIPGVIWYHLFNRWDDVFTSEIHLSSPAFTQIETPFGEWGSLDHDATKYLDHDNTVSRMWAVLPDVVREPVEELLTLAERPVRPPIKRALLVGIDDYAEPRYQLQGAVNDVFLMSSVLQEKGYAPDDIRLLVNHRATAAAIRERLEWLFHDAQNGDEIVFHFSGHGVALPGYNAQTVVDRIYECLVPYDFDGSLESAVTDEDIHSMYVHLPYETNVTLILDCCHAGGQARAGMAVRGIEPPEDVRHRSMRWDADRGLWVARSLLPLTPNVMADDAKRERFAGEQGATIRIGRGMAVRRLSEAEFHRSRSDRNHRGPFMPVIFEACGAEEHAFEYHHGAAVYGAFSFAIAHCLRRLVNGHGRDHRAPITYRALMDEVTTVLRDSLRLTQTPSVVGPTDVVARPVSFSVPAAD</sequence>
<name>A0ABP0PRW4_9DINO</name>
<comment type="caution">
    <text evidence="3">The sequence shown here is derived from an EMBL/GenBank/DDBJ whole genome shotgun (WGS) entry which is preliminary data.</text>
</comment>
<dbReference type="InterPro" id="IPR011600">
    <property type="entry name" value="Pept_C14_caspase"/>
</dbReference>
<dbReference type="InterPro" id="IPR050452">
    <property type="entry name" value="Metacaspase"/>
</dbReference>
<dbReference type="SUPFAM" id="SSF52129">
    <property type="entry name" value="Caspase-like"/>
    <property type="match status" value="1"/>
</dbReference>
<evidence type="ECO:0000259" key="2">
    <source>
        <dbReference type="Pfam" id="PF00656"/>
    </source>
</evidence>
<organism evidence="3 4">
    <name type="scientific">Durusdinium trenchii</name>
    <dbReference type="NCBI Taxonomy" id="1381693"/>
    <lineage>
        <taxon>Eukaryota</taxon>
        <taxon>Sar</taxon>
        <taxon>Alveolata</taxon>
        <taxon>Dinophyceae</taxon>
        <taxon>Suessiales</taxon>
        <taxon>Symbiodiniaceae</taxon>
        <taxon>Durusdinium</taxon>
    </lineage>
</organism>
<dbReference type="PANTHER" id="PTHR48104">
    <property type="entry name" value="METACASPASE-4"/>
    <property type="match status" value="1"/>
</dbReference>
<dbReference type="PANTHER" id="PTHR48104:SF30">
    <property type="entry name" value="METACASPASE-1"/>
    <property type="match status" value="1"/>
</dbReference>
<protein>
    <submittedName>
        <fullName evidence="3">Metacaspase-6 (AtMC6) (Metacaspase 2c) (AtMCP2c) (Metacaspase-5)</fullName>
    </submittedName>
</protein>
<evidence type="ECO:0000313" key="3">
    <source>
        <dbReference type="EMBL" id="CAK9078780.1"/>
    </source>
</evidence>
<comment type="similarity">
    <text evidence="1">Belongs to the peptidase C14B family.</text>
</comment>
<accession>A0ABP0PRW4</accession>
<dbReference type="InterPro" id="IPR029030">
    <property type="entry name" value="Caspase-like_dom_sf"/>
</dbReference>
<dbReference type="EMBL" id="CAXAMM010038541">
    <property type="protein sequence ID" value="CAK9078780.1"/>
    <property type="molecule type" value="Genomic_DNA"/>
</dbReference>
<dbReference type="Pfam" id="PF00656">
    <property type="entry name" value="Peptidase_C14"/>
    <property type="match status" value="1"/>
</dbReference>
<gene>
    <name evidence="3" type="ORF">SCF082_LOCUS37619</name>
</gene>
<feature type="domain" description="Peptidase C14 caspase" evidence="2">
    <location>
        <begin position="238"/>
        <end position="543"/>
    </location>
</feature>
<evidence type="ECO:0000313" key="4">
    <source>
        <dbReference type="Proteomes" id="UP001642464"/>
    </source>
</evidence>
<reference evidence="3 4" key="1">
    <citation type="submission" date="2024-02" db="EMBL/GenBank/DDBJ databases">
        <authorList>
            <person name="Chen Y."/>
            <person name="Shah S."/>
            <person name="Dougan E. K."/>
            <person name="Thang M."/>
            <person name="Chan C."/>
        </authorList>
    </citation>
    <scope>NUCLEOTIDE SEQUENCE [LARGE SCALE GENOMIC DNA]</scope>
</reference>
<proteinExistence type="inferred from homology"/>